<gene>
    <name evidence="2" type="ORF">ACFOHH_18010</name>
</gene>
<feature type="transmembrane region" description="Helical" evidence="1">
    <location>
        <begin position="111"/>
        <end position="132"/>
    </location>
</feature>
<evidence type="ECO:0000313" key="3">
    <source>
        <dbReference type="Proteomes" id="UP001595377"/>
    </source>
</evidence>
<feature type="transmembrane region" description="Helical" evidence="1">
    <location>
        <begin position="60"/>
        <end position="79"/>
    </location>
</feature>
<evidence type="ECO:0008006" key="4">
    <source>
        <dbReference type="Google" id="ProtNLM"/>
    </source>
</evidence>
<evidence type="ECO:0000256" key="1">
    <source>
        <dbReference type="SAM" id="Phobius"/>
    </source>
</evidence>
<keyword evidence="1" id="KW-1133">Transmembrane helix</keyword>
<dbReference type="Proteomes" id="UP001595377">
    <property type="component" value="Unassembled WGS sequence"/>
</dbReference>
<reference evidence="3" key="1">
    <citation type="journal article" date="2019" name="Int. J. Syst. Evol. Microbiol.">
        <title>The Global Catalogue of Microorganisms (GCM) 10K type strain sequencing project: providing services to taxonomists for standard genome sequencing and annotation.</title>
        <authorList>
            <consortium name="The Broad Institute Genomics Platform"/>
            <consortium name="The Broad Institute Genome Sequencing Center for Infectious Disease"/>
            <person name="Wu L."/>
            <person name="Ma J."/>
        </authorList>
    </citation>
    <scope>NUCLEOTIDE SEQUENCE [LARGE SCALE GENOMIC DNA]</scope>
    <source>
        <strain evidence="3">KCTC 52677</strain>
    </source>
</reference>
<protein>
    <recommendedName>
        <fullName evidence="4">Transmembrane protein</fullName>
    </recommendedName>
</protein>
<dbReference type="RefSeq" id="WP_257318177.1">
    <property type="nucleotide sequence ID" value="NZ_JANFDG010000043.1"/>
</dbReference>
<feature type="transmembrane region" description="Helical" evidence="1">
    <location>
        <begin position="260"/>
        <end position="284"/>
    </location>
</feature>
<keyword evidence="3" id="KW-1185">Reference proteome</keyword>
<comment type="caution">
    <text evidence="2">The sequence shown here is derived from an EMBL/GenBank/DDBJ whole genome shotgun (WGS) entry which is preliminary data.</text>
</comment>
<keyword evidence="1" id="KW-0472">Membrane</keyword>
<name>A0ABV7DJA6_9HYPH</name>
<dbReference type="EMBL" id="JBHRSP010000031">
    <property type="protein sequence ID" value="MFC3075011.1"/>
    <property type="molecule type" value="Genomic_DNA"/>
</dbReference>
<evidence type="ECO:0000313" key="2">
    <source>
        <dbReference type="EMBL" id="MFC3075011.1"/>
    </source>
</evidence>
<accession>A0ABV7DJA6</accession>
<keyword evidence="1" id="KW-0812">Transmembrane</keyword>
<sequence>MSLYSSGVSDVGVESSTPALAWGPVIGGAVAAAAATIILLLLGSGVGLTMVSPWSGDSASFTTVGVTAAIWFVVVQWLASALGGYLTGRLRAKWANVHTDEVFFRDTAHGFLSWALATVVVVGMAGSAFTSLTGAGAQAVSTTAATATVAGTAAAANGDAAAPDAATDYFTDMLLRPQDLASRAQADNASATAEISRILMQGAVNDGVPEADRAYISSIVASRAGIPPEEARARVDQVLTQIEDAKNAALKAADQARKSAATAAMLGALSLLVGAFIASAAAALGGRQRDDEEAALIVTR</sequence>
<proteinExistence type="predicted"/>
<organism evidence="2 3">
    <name type="scientific">Shinella pollutisoli</name>
    <dbReference type="NCBI Taxonomy" id="2250594"/>
    <lineage>
        <taxon>Bacteria</taxon>
        <taxon>Pseudomonadati</taxon>
        <taxon>Pseudomonadota</taxon>
        <taxon>Alphaproteobacteria</taxon>
        <taxon>Hyphomicrobiales</taxon>
        <taxon>Rhizobiaceae</taxon>
        <taxon>Shinella</taxon>
    </lineage>
</organism>
<feature type="transmembrane region" description="Helical" evidence="1">
    <location>
        <begin position="20"/>
        <end position="48"/>
    </location>
</feature>